<dbReference type="Pfam" id="PF11254">
    <property type="entry name" value="DUF3053"/>
    <property type="match status" value="1"/>
</dbReference>
<feature type="signal peptide" evidence="1">
    <location>
        <begin position="1"/>
        <end position="26"/>
    </location>
</feature>
<evidence type="ECO:0000313" key="3">
    <source>
        <dbReference type="Proteomes" id="UP000236743"/>
    </source>
</evidence>
<organism evidence="2 3">
    <name type="scientific">Bosea lathyri</name>
    <dbReference type="NCBI Taxonomy" id="1036778"/>
    <lineage>
        <taxon>Bacteria</taxon>
        <taxon>Pseudomonadati</taxon>
        <taxon>Pseudomonadota</taxon>
        <taxon>Alphaproteobacteria</taxon>
        <taxon>Hyphomicrobiales</taxon>
        <taxon>Boseaceae</taxon>
        <taxon>Bosea</taxon>
    </lineage>
</organism>
<dbReference type="Proteomes" id="UP000236743">
    <property type="component" value="Unassembled WGS sequence"/>
</dbReference>
<name>A0A1H5TQI7_9HYPH</name>
<dbReference type="InterPro" id="IPR021413">
    <property type="entry name" value="DUF3053"/>
</dbReference>
<keyword evidence="1" id="KW-0732">Signal</keyword>
<dbReference type="RefSeq" id="WP_103871068.1">
    <property type="nucleotide sequence ID" value="NZ_FNUY01000001.1"/>
</dbReference>
<protein>
    <recommendedName>
        <fullName evidence="4">DUF3053 domain-containing protein</fullName>
    </recommendedName>
</protein>
<reference evidence="2 3" key="1">
    <citation type="submission" date="2016-10" db="EMBL/GenBank/DDBJ databases">
        <authorList>
            <person name="de Groot N.N."/>
        </authorList>
    </citation>
    <scope>NUCLEOTIDE SEQUENCE [LARGE SCALE GENOMIC DNA]</scope>
    <source>
        <strain evidence="2 3">DSM 26656</strain>
    </source>
</reference>
<dbReference type="EMBL" id="FNUY01000001">
    <property type="protein sequence ID" value="SEF65020.1"/>
    <property type="molecule type" value="Genomic_DNA"/>
</dbReference>
<accession>A0A1H5TQI7</accession>
<evidence type="ECO:0000313" key="2">
    <source>
        <dbReference type="EMBL" id="SEF65020.1"/>
    </source>
</evidence>
<dbReference type="OrthoDB" id="8821151at2"/>
<gene>
    <name evidence="2" type="ORF">SAMN04488115_101741</name>
</gene>
<keyword evidence="3" id="KW-1185">Reference proteome</keyword>
<feature type="chain" id="PRO_5009285300" description="DUF3053 domain-containing protein" evidence="1">
    <location>
        <begin position="27"/>
        <end position="233"/>
    </location>
</feature>
<evidence type="ECO:0008006" key="4">
    <source>
        <dbReference type="Google" id="ProtNLM"/>
    </source>
</evidence>
<dbReference type="PROSITE" id="PS51257">
    <property type="entry name" value="PROKAR_LIPOPROTEIN"/>
    <property type="match status" value="1"/>
</dbReference>
<proteinExistence type="predicted"/>
<dbReference type="AlphaFoldDB" id="A0A1H5TQI7"/>
<evidence type="ECO:0000256" key="1">
    <source>
        <dbReference type="SAM" id="SignalP"/>
    </source>
</evidence>
<sequence length="233" mass="25441">MVSWFKHLSVCLVAALVLSACSPSEADQRKAFIAFLQTDVLSRQGARVPRPDAEKQKPFGEYAAHYAVITRFHDRMDASVAKPMQQAMANAMPRSIEEVVARKADIVTVRAGFTGMLEALNQSVAVADSERAALKQPDDLASVYAAAYDKLVTQPATTFREIFPPTDEAFGAVLALAELIERNRGEIKLRGSQVEVANAALRAKVQDAMAAMSSKQRAMTEAQQKLRRVLYGG</sequence>